<keyword evidence="2" id="KW-1185">Reference proteome</keyword>
<dbReference type="EMBL" id="CP021112">
    <property type="protein sequence ID" value="ARP98210.1"/>
    <property type="molecule type" value="Genomic_DNA"/>
</dbReference>
<evidence type="ECO:0000313" key="1">
    <source>
        <dbReference type="EMBL" id="ARP98210.1"/>
    </source>
</evidence>
<protein>
    <submittedName>
        <fullName evidence="1">Uncharacterized protein</fullName>
    </submittedName>
</protein>
<accession>A0A1W6ZM63</accession>
<dbReference type="AlphaFoldDB" id="A0A1W6ZM63"/>
<gene>
    <name evidence="1" type="ORF">CAK95_03235</name>
</gene>
<dbReference type="Proteomes" id="UP000194137">
    <property type="component" value="Chromosome"/>
</dbReference>
<dbReference type="STRING" id="1235591.CAK95_03235"/>
<organism evidence="1 2">
    <name type="scientific">Pseudorhodoplanes sinuspersici</name>
    <dbReference type="NCBI Taxonomy" id="1235591"/>
    <lineage>
        <taxon>Bacteria</taxon>
        <taxon>Pseudomonadati</taxon>
        <taxon>Pseudomonadota</taxon>
        <taxon>Alphaproteobacteria</taxon>
        <taxon>Hyphomicrobiales</taxon>
        <taxon>Pseudorhodoplanes</taxon>
    </lineage>
</organism>
<dbReference type="OrthoDB" id="8368387at2"/>
<reference evidence="1 2" key="1">
    <citation type="submission" date="2017-05" db="EMBL/GenBank/DDBJ databases">
        <title>Full genome sequence of Pseudorhodoplanes sinuspersici.</title>
        <authorList>
            <person name="Dastgheib S.M.M."/>
            <person name="Shavandi M."/>
            <person name="Tirandaz H."/>
        </authorList>
    </citation>
    <scope>NUCLEOTIDE SEQUENCE [LARGE SCALE GENOMIC DNA]</scope>
    <source>
        <strain evidence="1 2">RIPI110</strain>
    </source>
</reference>
<name>A0A1W6ZM63_9HYPH</name>
<sequence length="116" mass="12620">MPNRLDEISRVIGNIEAEVRGLSASVAEVRQSSAEHHRETRERLESIGGRVAKIEADMKPLAKTVATMEPIVAGYAVTRWKIAGAFALGTSIIAALGWVVSLFAGKIVAWFLSLFR</sequence>
<dbReference type="Pfam" id="PF07439">
    <property type="entry name" value="DUF1515"/>
    <property type="match status" value="1"/>
</dbReference>
<dbReference type="RefSeq" id="WP_086086545.1">
    <property type="nucleotide sequence ID" value="NZ_CP021112.1"/>
</dbReference>
<dbReference type="KEGG" id="psin:CAK95_03235"/>
<dbReference type="InterPro" id="IPR010889">
    <property type="entry name" value="DUF1515"/>
</dbReference>
<proteinExistence type="predicted"/>
<evidence type="ECO:0000313" key="2">
    <source>
        <dbReference type="Proteomes" id="UP000194137"/>
    </source>
</evidence>